<dbReference type="AlphaFoldDB" id="A0AA38IAY0"/>
<proteinExistence type="predicted"/>
<gene>
    <name evidence="1" type="ORF">Zmor_016753</name>
</gene>
<evidence type="ECO:0000313" key="1">
    <source>
        <dbReference type="EMBL" id="KAJ3650669.1"/>
    </source>
</evidence>
<dbReference type="EMBL" id="JALNTZ010000005">
    <property type="protein sequence ID" value="KAJ3650669.1"/>
    <property type="molecule type" value="Genomic_DNA"/>
</dbReference>
<sequence>MGRTHPEWSKKYETISTMMESQSSELRTLFRKILKMRCETCLVGVKCLKATKLLHQVKEEAEALQAQLDDAPSTPQ</sequence>
<comment type="caution">
    <text evidence="1">The sequence shown here is derived from an EMBL/GenBank/DDBJ whole genome shotgun (WGS) entry which is preliminary data.</text>
</comment>
<reference evidence="1" key="1">
    <citation type="journal article" date="2023" name="G3 (Bethesda)">
        <title>Whole genome assemblies of Zophobas morio and Tenebrio molitor.</title>
        <authorList>
            <person name="Kaur S."/>
            <person name="Stinson S.A."/>
            <person name="diCenzo G.C."/>
        </authorList>
    </citation>
    <scope>NUCLEOTIDE SEQUENCE</scope>
    <source>
        <strain evidence="1">QUZm001</strain>
    </source>
</reference>
<keyword evidence="2" id="KW-1185">Reference proteome</keyword>
<accession>A0AA38IAY0</accession>
<evidence type="ECO:0000313" key="2">
    <source>
        <dbReference type="Proteomes" id="UP001168821"/>
    </source>
</evidence>
<protein>
    <submittedName>
        <fullName evidence="1">Uncharacterized protein</fullName>
    </submittedName>
</protein>
<name>A0AA38IAY0_9CUCU</name>
<dbReference type="Proteomes" id="UP001168821">
    <property type="component" value="Unassembled WGS sequence"/>
</dbReference>
<organism evidence="1 2">
    <name type="scientific">Zophobas morio</name>
    <dbReference type="NCBI Taxonomy" id="2755281"/>
    <lineage>
        <taxon>Eukaryota</taxon>
        <taxon>Metazoa</taxon>
        <taxon>Ecdysozoa</taxon>
        <taxon>Arthropoda</taxon>
        <taxon>Hexapoda</taxon>
        <taxon>Insecta</taxon>
        <taxon>Pterygota</taxon>
        <taxon>Neoptera</taxon>
        <taxon>Endopterygota</taxon>
        <taxon>Coleoptera</taxon>
        <taxon>Polyphaga</taxon>
        <taxon>Cucujiformia</taxon>
        <taxon>Tenebrionidae</taxon>
        <taxon>Zophobas</taxon>
    </lineage>
</organism>